<gene>
    <name evidence="2" type="ORF">NDU88_001030</name>
</gene>
<evidence type="ECO:0000313" key="2">
    <source>
        <dbReference type="EMBL" id="KAJ1197168.1"/>
    </source>
</evidence>
<evidence type="ECO:0000313" key="3">
    <source>
        <dbReference type="Proteomes" id="UP001066276"/>
    </source>
</evidence>
<sequence length="73" mass="8261">MRSWSLGPSRYKVRRRHDAAERPHEVAMTSQGHRRCNGIGSSRTLDLRHSSVSVAGSDQRLQQCEAYRVVGLL</sequence>
<reference evidence="2" key="1">
    <citation type="journal article" date="2022" name="bioRxiv">
        <title>Sequencing and chromosome-scale assembly of the giantPleurodeles waltlgenome.</title>
        <authorList>
            <person name="Brown T."/>
            <person name="Elewa A."/>
            <person name="Iarovenko S."/>
            <person name="Subramanian E."/>
            <person name="Araus A.J."/>
            <person name="Petzold A."/>
            <person name="Susuki M."/>
            <person name="Suzuki K.-i.T."/>
            <person name="Hayashi T."/>
            <person name="Toyoda A."/>
            <person name="Oliveira C."/>
            <person name="Osipova E."/>
            <person name="Leigh N.D."/>
            <person name="Simon A."/>
            <person name="Yun M.H."/>
        </authorList>
    </citation>
    <scope>NUCLEOTIDE SEQUENCE</scope>
    <source>
        <strain evidence="2">20211129_DDA</strain>
        <tissue evidence="2">Liver</tissue>
    </source>
</reference>
<dbReference type="EMBL" id="JANPWB010000003">
    <property type="protein sequence ID" value="KAJ1197168.1"/>
    <property type="molecule type" value="Genomic_DNA"/>
</dbReference>
<protein>
    <submittedName>
        <fullName evidence="2">Uncharacterized protein</fullName>
    </submittedName>
</protein>
<comment type="caution">
    <text evidence="2">The sequence shown here is derived from an EMBL/GenBank/DDBJ whole genome shotgun (WGS) entry which is preliminary data.</text>
</comment>
<accession>A0AAV7VAJ2</accession>
<feature type="region of interest" description="Disordered" evidence="1">
    <location>
        <begin position="1"/>
        <end position="37"/>
    </location>
</feature>
<proteinExistence type="predicted"/>
<keyword evidence="3" id="KW-1185">Reference proteome</keyword>
<dbReference type="AlphaFoldDB" id="A0AAV7VAJ2"/>
<evidence type="ECO:0000256" key="1">
    <source>
        <dbReference type="SAM" id="MobiDB-lite"/>
    </source>
</evidence>
<dbReference type="Proteomes" id="UP001066276">
    <property type="component" value="Chromosome 2_1"/>
</dbReference>
<organism evidence="2 3">
    <name type="scientific">Pleurodeles waltl</name>
    <name type="common">Iberian ribbed newt</name>
    <dbReference type="NCBI Taxonomy" id="8319"/>
    <lineage>
        <taxon>Eukaryota</taxon>
        <taxon>Metazoa</taxon>
        <taxon>Chordata</taxon>
        <taxon>Craniata</taxon>
        <taxon>Vertebrata</taxon>
        <taxon>Euteleostomi</taxon>
        <taxon>Amphibia</taxon>
        <taxon>Batrachia</taxon>
        <taxon>Caudata</taxon>
        <taxon>Salamandroidea</taxon>
        <taxon>Salamandridae</taxon>
        <taxon>Pleurodelinae</taxon>
        <taxon>Pleurodeles</taxon>
    </lineage>
</organism>
<name>A0AAV7VAJ2_PLEWA</name>